<dbReference type="InterPro" id="IPR007259">
    <property type="entry name" value="GCP"/>
</dbReference>
<dbReference type="GO" id="GO:0000278">
    <property type="term" value="P:mitotic cell cycle"/>
    <property type="evidence" value="ECO:0007669"/>
    <property type="project" value="TreeGrafter"/>
</dbReference>
<dbReference type="InterPro" id="IPR041470">
    <property type="entry name" value="GCP_N"/>
</dbReference>
<evidence type="ECO:0000256" key="1">
    <source>
        <dbReference type="ARBA" id="ARBA00010337"/>
    </source>
</evidence>
<dbReference type="Gene3D" id="1.20.120.1900">
    <property type="entry name" value="Gamma-tubulin complex, C-terminal domain"/>
    <property type="match status" value="1"/>
</dbReference>
<dbReference type="Pfam" id="PF17681">
    <property type="entry name" value="GCP_N_terminal"/>
    <property type="match status" value="1"/>
</dbReference>
<comment type="subcellular location">
    <subcellularLocation>
        <location evidence="5">Cytoplasm</location>
        <location evidence="5">Cytoskeleton</location>
        <location evidence="5">Microtubule organizing center</location>
    </subcellularLocation>
</comment>
<evidence type="ECO:0000313" key="10">
    <source>
        <dbReference type="Proteomes" id="UP000308730"/>
    </source>
</evidence>
<dbReference type="GO" id="GO:0007020">
    <property type="term" value="P:microtubule nucleation"/>
    <property type="evidence" value="ECO:0007669"/>
    <property type="project" value="InterPro"/>
</dbReference>
<proteinExistence type="inferred from homology"/>
<dbReference type="GO" id="GO:0051011">
    <property type="term" value="F:microtubule minus-end binding"/>
    <property type="evidence" value="ECO:0007669"/>
    <property type="project" value="TreeGrafter"/>
</dbReference>
<accession>A0A4S4N621</accession>
<protein>
    <recommendedName>
        <fullName evidence="5">Spindle pole body component</fullName>
    </recommendedName>
</protein>
<sequence>MIAEVLLVLAGHSSSLFPTDHRVHPDFVTLLHPGEQQCLESLGHIAVRYRKIKKSCATLARSQSRYISAFCARLIAILKDEYESLVVDTEAKILKRDSSLVATGSFVPLSSIRAIFAEWDAPLAALEALVDELEAEQQWQPGPLIDLLMARSNTGVHRIASILARLCEAVQRVWITQLQSYLIHGTLANVDPLATKEYTLVDGSMPKCVSAQSMESIAYVGRAIGTDQYEFDRIVGEIRTTVSEWLWLNVLTPQDVEEAVDSLANYFLIRNGEFALSLIRELERLTISRLTGRSGPTTMIREQDLHLALLRSSLGTTAQHDPSLSHLRFHLPSGPLRPLLPSLAHAGTSRDISTSISGVHTTSFDDLLLGTPLVLNYTVSWPLDLFLHTSDLNIYAALFAYLSALRKTHTRIHTCWSGLSNAQRARRRWTGLGEGGTVEDLVVRQELLRCGWGVVRDMTWFLDTLLGYVMTDVVDAEFRRMKGVLLGKTAQLVRQVTGTQSNPDIPSGAPLPPSHSSSTLPTSQSAASALSGASAPVHLDFSTLRGIHTSYLERLLTEVCERFAAQVERWGGDVLPALLFEGSIAGGGDRVGEMVAERGAVVAEIHETFDTLLETFYEQLSQSTTQQPFSVTDASKSVLYNMSTASATSGFHTFIRPKRKRLEGDEEVRRHIERLLLRLDFNGEFSKQRIGRKTRADEDILKQGGLV</sequence>
<evidence type="ECO:0000256" key="6">
    <source>
        <dbReference type="SAM" id="MobiDB-lite"/>
    </source>
</evidence>
<evidence type="ECO:0000259" key="7">
    <source>
        <dbReference type="Pfam" id="PF04130"/>
    </source>
</evidence>
<keyword evidence="3 5" id="KW-0493">Microtubule</keyword>
<evidence type="ECO:0000256" key="5">
    <source>
        <dbReference type="RuleBase" id="RU363050"/>
    </source>
</evidence>
<dbReference type="GO" id="GO:0051225">
    <property type="term" value="P:spindle assembly"/>
    <property type="evidence" value="ECO:0007669"/>
    <property type="project" value="TreeGrafter"/>
</dbReference>
<dbReference type="InterPro" id="IPR040457">
    <property type="entry name" value="GCP_C"/>
</dbReference>
<evidence type="ECO:0000313" key="9">
    <source>
        <dbReference type="EMBL" id="THH33408.1"/>
    </source>
</evidence>
<dbReference type="InterPro" id="IPR042241">
    <property type="entry name" value="GCP_C_sf"/>
</dbReference>
<evidence type="ECO:0000256" key="4">
    <source>
        <dbReference type="ARBA" id="ARBA00023212"/>
    </source>
</evidence>
<keyword evidence="4 5" id="KW-0206">Cytoskeleton</keyword>
<evidence type="ECO:0000256" key="2">
    <source>
        <dbReference type="ARBA" id="ARBA00022490"/>
    </source>
</evidence>
<feature type="domain" description="Gamma tubulin complex component C-terminal" evidence="7">
    <location>
        <begin position="262"/>
        <end position="683"/>
    </location>
</feature>
<dbReference type="PANTHER" id="PTHR19302">
    <property type="entry name" value="GAMMA TUBULIN COMPLEX PROTEIN"/>
    <property type="match status" value="1"/>
</dbReference>
<feature type="region of interest" description="Disordered" evidence="6">
    <location>
        <begin position="497"/>
        <end position="527"/>
    </location>
</feature>
<gene>
    <name evidence="9" type="ORF">EUX98_g776</name>
</gene>
<dbReference type="PANTHER" id="PTHR19302:SF68">
    <property type="entry name" value="SPINDLE POLE BODY COMPONENT"/>
    <property type="match status" value="1"/>
</dbReference>
<organism evidence="9 10">
    <name type="scientific">Antrodiella citrinella</name>
    <dbReference type="NCBI Taxonomy" id="2447956"/>
    <lineage>
        <taxon>Eukaryota</taxon>
        <taxon>Fungi</taxon>
        <taxon>Dikarya</taxon>
        <taxon>Basidiomycota</taxon>
        <taxon>Agaricomycotina</taxon>
        <taxon>Agaricomycetes</taxon>
        <taxon>Polyporales</taxon>
        <taxon>Steccherinaceae</taxon>
        <taxon>Antrodiella</taxon>
    </lineage>
</organism>
<dbReference type="GO" id="GO:0005874">
    <property type="term" value="C:microtubule"/>
    <property type="evidence" value="ECO:0007669"/>
    <property type="project" value="UniProtKB-KW"/>
</dbReference>
<dbReference type="GO" id="GO:0000922">
    <property type="term" value="C:spindle pole"/>
    <property type="evidence" value="ECO:0007669"/>
    <property type="project" value="InterPro"/>
</dbReference>
<evidence type="ECO:0000256" key="3">
    <source>
        <dbReference type="ARBA" id="ARBA00022701"/>
    </source>
</evidence>
<comment type="caution">
    <text evidence="9">The sequence shown here is derived from an EMBL/GenBank/DDBJ whole genome shotgun (WGS) entry which is preliminary data.</text>
</comment>
<dbReference type="GO" id="GO:0043015">
    <property type="term" value="F:gamma-tubulin binding"/>
    <property type="evidence" value="ECO:0007669"/>
    <property type="project" value="InterPro"/>
</dbReference>
<reference evidence="9 10" key="1">
    <citation type="submission" date="2019-02" db="EMBL/GenBank/DDBJ databases">
        <title>Genome sequencing of the rare red list fungi Antrodiella citrinella (Flaviporus citrinellus).</title>
        <authorList>
            <person name="Buettner E."/>
            <person name="Kellner H."/>
        </authorList>
    </citation>
    <scope>NUCLEOTIDE SEQUENCE [LARGE SCALE GENOMIC DNA]</scope>
    <source>
        <strain evidence="9 10">DSM 108506</strain>
    </source>
</reference>
<feature type="domain" description="Gamma tubulin complex component protein N-terminal" evidence="8">
    <location>
        <begin position="2"/>
        <end position="222"/>
    </location>
</feature>
<evidence type="ECO:0000259" key="8">
    <source>
        <dbReference type="Pfam" id="PF17681"/>
    </source>
</evidence>
<keyword evidence="2 5" id="KW-0963">Cytoplasm</keyword>
<dbReference type="GO" id="GO:0000930">
    <property type="term" value="C:gamma-tubulin complex"/>
    <property type="evidence" value="ECO:0007669"/>
    <property type="project" value="TreeGrafter"/>
</dbReference>
<name>A0A4S4N621_9APHY</name>
<dbReference type="EMBL" id="SGPM01000006">
    <property type="protein sequence ID" value="THH33408.1"/>
    <property type="molecule type" value="Genomic_DNA"/>
</dbReference>
<keyword evidence="10" id="KW-1185">Reference proteome</keyword>
<dbReference type="GO" id="GO:0031122">
    <property type="term" value="P:cytoplasmic microtubule organization"/>
    <property type="evidence" value="ECO:0007669"/>
    <property type="project" value="TreeGrafter"/>
</dbReference>
<dbReference type="Pfam" id="PF04130">
    <property type="entry name" value="GCP_C_terminal"/>
    <property type="match status" value="1"/>
</dbReference>
<comment type="similarity">
    <text evidence="1 5">Belongs to the TUBGCP family.</text>
</comment>
<dbReference type="AlphaFoldDB" id="A0A4S4N621"/>
<dbReference type="GO" id="GO:0051321">
    <property type="term" value="P:meiotic cell cycle"/>
    <property type="evidence" value="ECO:0007669"/>
    <property type="project" value="TreeGrafter"/>
</dbReference>
<dbReference type="GO" id="GO:0005816">
    <property type="term" value="C:spindle pole body"/>
    <property type="evidence" value="ECO:0007669"/>
    <property type="project" value="UniProtKB-ARBA"/>
</dbReference>
<dbReference type="Proteomes" id="UP000308730">
    <property type="component" value="Unassembled WGS sequence"/>
</dbReference>
<feature type="compositionally biased region" description="Low complexity" evidence="6">
    <location>
        <begin position="514"/>
        <end position="527"/>
    </location>
</feature>
<dbReference type="OrthoDB" id="1608002at2759"/>